<dbReference type="InterPro" id="IPR050281">
    <property type="entry name" value="Flavin_monoamine_oxidase"/>
</dbReference>
<comment type="similarity">
    <text evidence="1">Belongs to the flavin monoamine oxidase family.</text>
</comment>
<evidence type="ECO:0000313" key="4">
    <source>
        <dbReference type="EMBL" id="PWN34912.1"/>
    </source>
</evidence>
<dbReference type="PANTHER" id="PTHR10742">
    <property type="entry name" value="FLAVIN MONOAMINE OXIDASE"/>
    <property type="match status" value="1"/>
</dbReference>
<dbReference type="GO" id="GO:0050660">
    <property type="term" value="F:flavin adenine dinucleotide binding"/>
    <property type="evidence" value="ECO:0007669"/>
    <property type="project" value="TreeGrafter"/>
</dbReference>
<dbReference type="InParanoid" id="A0A316VBI0"/>
<dbReference type="AlphaFoldDB" id="A0A316VBI0"/>
<dbReference type="GO" id="GO:0003682">
    <property type="term" value="F:chromatin binding"/>
    <property type="evidence" value="ECO:0007669"/>
    <property type="project" value="TreeGrafter"/>
</dbReference>
<keyword evidence="5" id="KW-1185">Reference proteome</keyword>
<dbReference type="InterPro" id="IPR002937">
    <property type="entry name" value="Amino_oxidase"/>
</dbReference>
<dbReference type="Pfam" id="PF01593">
    <property type="entry name" value="Amino_oxidase"/>
    <property type="match status" value="1"/>
</dbReference>
<dbReference type="PANTHER" id="PTHR10742:SF386">
    <property type="entry name" value="LYSINE-SPECIFIC HISTONE DEMETHYLASE 1A"/>
    <property type="match status" value="1"/>
</dbReference>
<dbReference type="GeneID" id="37019026"/>
<evidence type="ECO:0000256" key="1">
    <source>
        <dbReference type="ARBA" id="ARBA00005995"/>
    </source>
</evidence>
<dbReference type="EMBL" id="KZ819603">
    <property type="protein sequence ID" value="PWN34912.1"/>
    <property type="molecule type" value="Genomic_DNA"/>
</dbReference>
<dbReference type="Proteomes" id="UP000245771">
    <property type="component" value="Unassembled WGS sequence"/>
</dbReference>
<organism evidence="4 5">
    <name type="scientific">Meira miltonrushii</name>
    <dbReference type="NCBI Taxonomy" id="1280837"/>
    <lineage>
        <taxon>Eukaryota</taxon>
        <taxon>Fungi</taxon>
        <taxon>Dikarya</taxon>
        <taxon>Basidiomycota</taxon>
        <taxon>Ustilaginomycotina</taxon>
        <taxon>Exobasidiomycetes</taxon>
        <taxon>Exobasidiales</taxon>
        <taxon>Brachybasidiaceae</taxon>
        <taxon>Meira</taxon>
    </lineage>
</organism>
<protein>
    <submittedName>
        <fullName evidence="4">Amine oxidase</fullName>
    </submittedName>
</protein>
<evidence type="ECO:0000259" key="3">
    <source>
        <dbReference type="Pfam" id="PF01593"/>
    </source>
</evidence>
<sequence length="491" mass="55213">MQVIIIGAGIAGLSCARRLAQRSGIEVLILEGRDRIGGRIHTWDLKDNKTYNPKEAQKASFPIDLGASFIHGVSEGHPVKALEKEVGFTTFDSEEDESALIFYDRQSGKKLQGEKAEKVAFFSQGPLPKENLWSALLTRKDDPVYGELWEQLESEEEREMVMTMSKLWTGWTGALHWDLSLRWWGAENDFHGGNEVVLPGYQTLIQWSADKATFKGAKVELNKVVEKVQRLRNNKILVEVQDGTKYYADYLISSLPLGVMQNSPPAFEPDLPEGLKQSISNLGMGLLNKIVLRYETAWWRELSPPSFFCILPTQIAKRDQGYRWKGEQIPKTVEEAKYLVENEGIFAQNYDIINQSPILKIFLGPPIAHAVELLDDDWIIKTIHDRLIKSMLPNDEQASISPPASAQVTRWNKDTFSRGSYSYIPAANESPQFPGGSRQDMEVAATSIWDGTLGFCGEHTSADCYASVHGALLSGEREADRILHTLQKERL</sequence>
<feature type="domain" description="Amine oxidase" evidence="3">
    <location>
        <begin position="10"/>
        <end position="483"/>
    </location>
</feature>
<dbReference type="OrthoDB" id="5046242at2759"/>
<evidence type="ECO:0000313" key="5">
    <source>
        <dbReference type="Proteomes" id="UP000245771"/>
    </source>
</evidence>
<dbReference type="RefSeq" id="XP_025355214.1">
    <property type="nucleotide sequence ID" value="XM_025497245.1"/>
</dbReference>
<dbReference type="STRING" id="1280837.A0A316VBI0"/>
<keyword evidence="2" id="KW-0560">Oxidoreductase</keyword>
<reference evidence="4 5" key="1">
    <citation type="journal article" date="2018" name="Mol. Biol. Evol.">
        <title>Broad Genomic Sampling Reveals a Smut Pathogenic Ancestry of the Fungal Clade Ustilaginomycotina.</title>
        <authorList>
            <person name="Kijpornyongpan T."/>
            <person name="Mondo S.J."/>
            <person name="Barry K."/>
            <person name="Sandor L."/>
            <person name="Lee J."/>
            <person name="Lipzen A."/>
            <person name="Pangilinan J."/>
            <person name="LaButti K."/>
            <person name="Hainaut M."/>
            <person name="Henrissat B."/>
            <person name="Grigoriev I.V."/>
            <person name="Spatafora J.W."/>
            <person name="Aime M.C."/>
        </authorList>
    </citation>
    <scope>NUCLEOTIDE SEQUENCE [LARGE SCALE GENOMIC DNA]</scope>
    <source>
        <strain evidence="4 5">MCA 3882</strain>
    </source>
</reference>
<name>A0A316VBI0_9BASI</name>
<dbReference type="GO" id="GO:0006338">
    <property type="term" value="P:chromatin remodeling"/>
    <property type="evidence" value="ECO:0007669"/>
    <property type="project" value="TreeGrafter"/>
</dbReference>
<proteinExistence type="inferred from homology"/>
<dbReference type="InterPro" id="IPR036188">
    <property type="entry name" value="FAD/NAD-bd_sf"/>
</dbReference>
<gene>
    <name evidence="4" type="ORF">FA14DRAFT_144428</name>
</gene>
<accession>A0A316VBI0</accession>
<dbReference type="GO" id="GO:0016491">
    <property type="term" value="F:oxidoreductase activity"/>
    <property type="evidence" value="ECO:0007669"/>
    <property type="project" value="UniProtKB-KW"/>
</dbReference>
<evidence type="ECO:0000256" key="2">
    <source>
        <dbReference type="ARBA" id="ARBA00023002"/>
    </source>
</evidence>
<dbReference type="Gene3D" id="3.90.660.10">
    <property type="match status" value="1"/>
</dbReference>
<dbReference type="SUPFAM" id="SSF54373">
    <property type="entry name" value="FAD-linked reductases, C-terminal domain"/>
    <property type="match status" value="1"/>
</dbReference>
<dbReference type="SUPFAM" id="SSF51905">
    <property type="entry name" value="FAD/NAD(P)-binding domain"/>
    <property type="match status" value="1"/>
</dbReference>
<dbReference type="Gene3D" id="3.50.50.60">
    <property type="entry name" value="FAD/NAD(P)-binding domain"/>
    <property type="match status" value="1"/>
</dbReference>